<comment type="subcellular location">
    <subcellularLocation>
        <location evidence="1">Nucleus</location>
    </subcellularLocation>
</comment>
<gene>
    <name evidence="4" type="ORF">TanjilG_24368</name>
</gene>
<name>A0A1J7HRF8_LUPAN</name>
<dbReference type="Gramene" id="OIW15383">
    <property type="protein sequence ID" value="OIW15383"/>
    <property type="gene ID" value="TanjilG_24368"/>
</dbReference>
<evidence type="ECO:0000313" key="5">
    <source>
        <dbReference type="Proteomes" id="UP000188354"/>
    </source>
</evidence>
<evidence type="ECO:0000313" key="4">
    <source>
        <dbReference type="EMBL" id="OIW15383.1"/>
    </source>
</evidence>
<proteinExistence type="predicted"/>
<dbReference type="Proteomes" id="UP000188354">
    <property type="component" value="Chromosome LG03"/>
</dbReference>
<dbReference type="AlphaFoldDB" id="A0A1J7HRF8"/>
<keyword evidence="5" id="KW-1185">Reference proteome</keyword>
<organism evidence="4 5">
    <name type="scientific">Lupinus angustifolius</name>
    <name type="common">Narrow-leaved blue lupine</name>
    <dbReference type="NCBI Taxonomy" id="3871"/>
    <lineage>
        <taxon>Eukaryota</taxon>
        <taxon>Viridiplantae</taxon>
        <taxon>Streptophyta</taxon>
        <taxon>Embryophyta</taxon>
        <taxon>Tracheophyta</taxon>
        <taxon>Spermatophyta</taxon>
        <taxon>Magnoliopsida</taxon>
        <taxon>eudicotyledons</taxon>
        <taxon>Gunneridae</taxon>
        <taxon>Pentapetalae</taxon>
        <taxon>rosids</taxon>
        <taxon>fabids</taxon>
        <taxon>Fabales</taxon>
        <taxon>Fabaceae</taxon>
        <taxon>Papilionoideae</taxon>
        <taxon>50 kb inversion clade</taxon>
        <taxon>genistoids sensu lato</taxon>
        <taxon>core genistoids</taxon>
        <taxon>Genisteae</taxon>
        <taxon>Lupinus</taxon>
    </lineage>
</organism>
<reference evidence="4 5" key="1">
    <citation type="journal article" date="2017" name="Plant Biotechnol. J.">
        <title>A comprehensive draft genome sequence for lupin (Lupinus angustifolius), an emerging health food: insights into plant-microbe interactions and legume evolution.</title>
        <authorList>
            <person name="Hane J.K."/>
            <person name="Ming Y."/>
            <person name="Kamphuis L.G."/>
            <person name="Nelson M.N."/>
            <person name="Garg G."/>
            <person name="Atkins C.A."/>
            <person name="Bayer P.E."/>
            <person name="Bravo A."/>
            <person name="Bringans S."/>
            <person name="Cannon S."/>
            <person name="Edwards D."/>
            <person name="Foley R."/>
            <person name="Gao L.L."/>
            <person name="Harrison M.J."/>
            <person name="Huang W."/>
            <person name="Hurgobin B."/>
            <person name="Li S."/>
            <person name="Liu C.W."/>
            <person name="McGrath A."/>
            <person name="Morahan G."/>
            <person name="Murray J."/>
            <person name="Weller J."/>
            <person name="Jian J."/>
            <person name="Singh K.B."/>
        </authorList>
    </citation>
    <scope>NUCLEOTIDE SEQUENCE [LARGE SCALE GENOMIC DNA]</scope>
    <source>
        <strain evidence="5">cv. Tanjil</strain>
        <tissue evidence="4">Whole plant</tissue>
    </source>
</reference>
<feature type="compositionally biased region" description="Polar residues" evidence="3">
    <location>
        <begin position="100"/>
        <end position="110"/>
    </location>
</feature>
<dbReference type="PANTHER" id="PTHR12565:SF431">
    <property type="entry name" value="TRANSCRIPTION FACTOR BHLH137"/>
    <property type="match status" value="1"/>
</dbReference>
<dbReference type="GO" id="GO:0005634">
    <property type="term" value="C:nucleus"/>
    <property type="evidence" value="ECO:0007669"/>
    <property type="project" value="UniProtKB-SubCell"/>
</dbReference>
<sequence>MAAFSYQYHPFLVDSSAFFLNNINISPTSQFNFHQQTSLDVTNQNTSCVEQSSKITISDNEPSVAKNISPQSSMVVDKLEIGEQVTQKVTPMMKKRRIRSVSSLSNSQSKDVTEGKIKRQRKSNNGGVKRENKPKEEKKGQRKSSEEPPKGYIHVRARRGEATDSHSLAERVTGKALMLDEIINHVQSLQNQVELLSLKLASVNPMFYDLATDLDTLLVRPEKLNSLASLSSLLHVQQCNSTNQVTNFDKTPTTIIPTPNNDYLFNGSTSVFLQGQRPNVF</sequence>
<dbReference type="STRING" id="3871.A0A1J7HRF8"/>
<dbReference type="PANTHER" id="PTHR12565">
    <property type="entry name" value="STEROL REGULATORY ELEMENT-BINDING PROTEIN"/>
    <property type="match status" value="1"/>
</dbReference>
<dbReference type="EMBL" id="CM007363">
    <property type="protein sequence ID" value="OIW15383.1"/>
    <property type="molecule type" value="Genomic_DNA"/>
</dbReference>
<accession>A0A1J7HRF8</accession>
<evidence type="ECO:0008006" key="6">
    <source>
        <dbReference type="Google" id="ProtNLM"/>
    </source>
</evidence>
<dbReference type="OMA" id="ESYHNIC"/>
<evidence type="ECO:0000256" key="1">
    <source>
        <dbReference type="ARBA" id="ARBA00004123"/>
    </source>
</evidence>
<feature type="compositionally biased region" description="Basic and acidic residues" evidence="3">
    <location>
        <begin position="128"/>
        <end position="149"/>
    </location>
</feature>
<dbReference type="GO" id="GO:0003700">
    <property type="term" value="F:DNA-binding transcription factor activity"/>
    <property type="evidence" value="ECO:0007669"/>
    <property type="project" value="TreeGrafter"/>
</dbReference>
<feature type="region of interest" description="Disordered" evidence="3">
    <location>
        <begin position="92"/>
        <end position="167"/>
    </location>
</feature>
<evidence type="ECO:0000256" key="3">
    <source>
        <dbReference type="SAM" id="MobiDB-lite"/>
    </source>
</evidence>
<evidence type="ECO:0000256" key="2">
    <source>
        <dbReference type="ARBA" id="ARBA00023242"/>
    </source>
</evidence>
<protein>
    <recommendedName>
        <fullName evidence="6">BHLH domain-containing protein</fullName>
    </recommendedName>
</protein>
<feature type="compositionally biased region" description="Basic and acidic residues" evidence="3">
    <location>
        <begin position="158"/>
        <end position="167"/>
    </location>
</feature>
<dbReference type="InterPro" id="IPR024097">
    <property type="entry name" value="bHLH_ZIP_TF"/>
</dbReference>
<keyword evidence="2" id="KW-0539">Nucleus</keyword>